<name>A0ABM5SFJ5_YERRO</name>
<evidence type="ECO:0000313" key="1">
    <source>
        <dbReference type="EMBL" id="AJJ12094.1"/>
    </source>
</evidence>
<sequence>MGRRRTSAHRYRHPDSLGTDDVDLASTSSIIIRKPDATLERVFFLVSMCRLMMYNALWNKAITNTGFS</sequence>
<dbReference type="Proteomes" id="UP000031914">
    <property type="component" value="Chromosome"/>
</dbReference>
<reference evidence="1 2" key="1">
    <citation type="journal article" date="2015" name="Genome Announc.">
        <title>Thirty-Two Complete Genome Assemblies of Nine Yersinia Species, Including Y. pestis, Y. pseudotuberculosis, and Y. enterocolitica.</title>
        <authorList>
            <person name="Johnson S.L."/>
            <person name="Daligault H.E."/>
            <person name="Davenport K.W."/>
            <person name="Jaissle J."/>
            <person name="Frey K.G."/>
            <person name="Ladner J.T."/>
            <person name="Broomall S.M."/>
            <person name="Bishop-Lilly K.A."/>
            <person name="Bruce D.C."/>
            <person name="Coyne S.R."/>
            <person name="Gibbons H.S."/>
            <person name="Lo C.C."/>
            <person name="Munk A.C."/>
            <person name="Rosenzweig C.N."/>
            <person name="Koroleva G.I."/>
            <person name="Palacios G.F."/>
            <person name="Redden C.L."/>
            <person name="Xu Y."/>
            <person name="Minogue T.D."/>
            <person name="Chain P.S."/>
        </authorList>
    </citation>
    <scope>NUCLEOTIDE SEQUENCE [LARGE SCALE GENOMIC DNA]</scope>
    <source>
        <strain evidence="1 2">YRA</strain>
    </source>
</reference>
<gene>
    <name evidence="1" type="ORF">CH64_3765</name>
</gene>
<dbReference type="EMBL" id="CP009787">
    <property type="protein sequence ID" value="AJJ12094.1"/>
    <property type="molecule type" value="Genomic_DNA"/>
</dbReference>
<proteinExistence type="predicted"/>
<evidence type="ECO:0000313" key="2">
    <source>
        <dbReference type="Proteomes" id="UP000031914"/>
    </source>
</evidence>
<organism evidence="1 2">
    <name type="scientific">Yersinia rohdei</name>
    <dbReference type="NCBI Taxonomy" id="29485"/>
    <lineage>
        <taxon>Bacteria</taxon>
        <taxon>Pseudomonadati</taxon>
        <taxon>Pseudomonadota</taxon>
        <taxon>Gammaproteobacteria</taxon>
        <taxon>Enterobacterales</taxon>
        <taxon>Yersiniaceae</taxon>
        <taxon>Yersinia</taxon>
    </lineage>
</organism>
<accession>A0ABM5SFJ5</accession>
<keyword evidence="2" id="KW-1185">Reference proteome</keyword>
<protein>
    <submittedName>
        <fullName evidence="1">Uncharacterized protein</fullName>
    </submittedName>
</protein>